<dbReference type="Pfam" id="PF13581">
    <property type="entry name" value="HATPase_c_2"/>
    <property type="match status" value="1"/>
</dbReference>
<protein>
    <submittedName>
        <fullName evidence="3">ATP-binding protein</fullName>
    </submittedName>
</protein>
<keyword evidence="1" id="KW-0808">Transferase</keyword>
<dbReference type="CDD" id="cd16936">
    <property type="entry name" value="HATPase_RsbW-like"/>
    <property type="match status" value="1"/>
</dbReference>
<proteinExistence type="predicted"/>
<evidence type="ECO:0000313" key="4">
    <source>
        <dbReference type="Proteomes" id="UP001551210"/>
    </source>
</evidence>
<keyword evidence="4" id="KW-1185">Reference proteome</keyword>
<organism evidence="3 4">
    <name type="scientific">Streptomyces exfoliatus</name>
    <name type="common">Streptomyces hydrogenans</name>
    <dbReference type="NCBI Taxonomy" id="1905"/>
    <lineage>
        <taxon>Bacteria</taxon>
        <taxon>Bacillati</taxon>
        <taxon>Actinomycetota</taxon>
        <taxon>Actinomycetes</taxon>
        <taxon>Kitasatosporales</taxon>
        <taxon>Streptomycetaceae</taxon>
        <taxon>Streptomyces</taxon>
    </lineage>
</organism>
<dbReference type="PANTHER" id="PTHR35526">
    <property type="entry name" value="ANTI-SIGMA-F FACTOR RSBW-RELATED"/>
    <property type="match status" value="1"/>
</dbReference>
<evidence type="ECO:0000256" key="1">
    <source>
        <dbReference type="ARBA" id="ARBA00022527"/>
    </source>
</evidence>
<comment type="caution">
    <text evidence="3">The sequence shown here is derived from an EMBL/GenBank/DDBJ whole genome shotgun (WGS) entry which is preliminary data.</text>
</comment>
<dbReference type="SUPFAM" id="SSF55874">
    <property type="entry name" value="ATPase domain of HSP90 chaperone/DNA topoisomerase II/histidine kinase"/>
    <property type="match status" value="1"/>
</dbReference>
<dbReference type="InterPro" id="IPR050267">
    <property type="entry name" value="Anti-sigma-factor_SerPK"/>
</dbReference>
<reference evidence="3 4" key="1">
    <citation type="submission" date="2024-06" db="EMBL/GenBank/DDBJ databases">
        <title>The Natural Products Discovery Center: Release of the First 8490 Sequenced Strains for Exploring Actinobacteria Biosynthetic Diversity.</title>
        <authorList>
            <person name="Kalkreuter E."/>
            <person name="Kautsar S.A."/>
            <person name="Yang D."/>
            <person name="Bader C.D."/>
            <person name="Teijaro C.N."/>
            <person name="Fluegel L."/>
            <person name="Davis C.M."/>
            <person name="Simpson J.R."/>
            <person name="Lauterbach L."/>
            <person name="Steele A.D."/>
            <person name="Gui C."/>
            <person name="Meng S."/>
            <person name="Li G."/>
            <person name="Viehrig K."/>
            <person name="Ye F."/>
            <person name="Su P."/>
            <person name="Kiefer A.F."/>
            <person name="Nichols A."/>
            <person name="Cepeda A.J."/>
            <person name="Yan W."/>
            <person name="Fan B."/>
            <person name="Jiang Y."/>
            <person name="Adhikari A."/>
            <person name="Zheng C.-J."/>
            <person name="Schuster L."/>
            <person name="Cowan T.M."/>
            <person name="Smanski M.J."/>
            <person name="Chevrette M.G."/>
            <person name="De Carvalho L.P.S."/>
            <person name="Shen B."/>
        </authorList>
    </citation>
    <scope>NUCLEOTIDE SEQUENCE [LARGE SCALE GENOMIC DNA]</scope>
    <source>
        <strain evidence="3 4">NPDC045705</strain>
    </source>
</reference>
<dbReference type="InterPro" id="IPR003594">
    <property type="entry name" value="HATPase_dom"/>
</dbReference>
<gene>
    <name evidence="3" type="ORF">AB0A76_30765</name>
</gene>
<dbReference type="Proteomes" id="UP001551210">
    <property type="component" value="Unassembled WGS sequence"/>
</dbReference>
<keyword evidence="3" id="KW-0547">Nucleotide-binding</keyword>
<sequence length="161" mass="16700">MPRATGPAATGPPSSRRVRLPHTAAAVPIARALIRTALTELDPGAAGLPDTDTAELLTAELVANAVEHTAGLGAIELVVELLAGPGGCQIEVHDSQPVLPGRIVCPDPGTEVDPWQEHGRGLLLIRALSSDCGHRPTAHGKAVWFTLPAVPAQRGRRPQAP</sequence>
<accession>A0ABV3D565</accession>
<feature type="domain" description="Histidine kinase/HSP90-like ATPase" evidence="2">
    <location>
        <begin position="32"/>
        <end position="146"/>
    </location>
</feature>
<keyword evidence="1" id="KW-0418">Kinase</keyword>
<keyword evidence="3" id="KW-0067">ATP-binding</keyword>
<dbReference type="GO" id="GO:0005524">
    <property type="term" value="F:ATP binding"/>
    <property type="evidence" value="ECO:0007669"/>
    <property type="project" value="UniProtKB-KW"/>
</dbReference>
<name>A0ABV3D565_STREX</name>
<dbReference type="PANTHER" id="PTHR35526:SF3">
    <property type="entry name" value="ANTI-SIGMA-F FACTOR RSBW"/>
    <property type="match status" value="1"/>
</dbReference>
<dbReference type="EMBL" id="JBEZAM010000070">
    <property type="protein sequence ID" value="MEU7297530.1"/>
    <property type="molecule type" value="Genomic_DNA"/>
</dbReference>
<evidence type="ECO:0000313" key="3">
    <source>
        <dbReference type="EMBL" id="MEU7297530.1"/>
    </source>
</evidence>
<evidence type="ECO:0000259" key="2">
    <source>
        <dbReference type="Pfam" id="PF13581"/>
    </source>
</evidence>
<keyword evidence="1" id="KW-0723">Serine/threonine-protein kinase</keyword>
<dbReference type="RefSeq" id="WP_359215160.1">
    <property type="nucleotide sequence ID" value="NZ_JBEZAM010000070.1"/>
</dbReference>
<dbReference type="InterPro" id="IPR036890">
    <property type="entry name" value="HATPase_C_sf"/>
</dbReference>
<dbReference type="Gene3D" id="3.30.565.10">
    <property type="entry name" value="Histidine kinase-like ATPase, C-terminal domain"/>
    <property type="match status" value="1"/>
</dbReference>